<gene>
    <name evidence="2" type="ORF">ML462_06230</name>
</gene>
<dbReference type="InterPro" id="IPR001296">
    <property type="entry name" value="Glyco_trans_1"/>
</dbReference>
<evidence type="ECO:0000313" key="2">
    <source>
        <dbReference type="EMBL" id="MCH4822764.1"/>
    </source>
</evidence>
<dbReference type="Pfam" id="PF00534">
    <property type="entry name" value="Glycos_transf_1"/>
    <property type="match status" value="1"/>
</dbReference>
<proteinExistence type="predicted"/>
<dbReference type="PANTHER" id="PTHR45947">
    <property type="entry name" value="SULFOQUINOVOSYL TRANSFERASE SQD2"/>
    <property type="match status" value="1"/>
</dbReference>
<accession>A0A9X1V4Q6</accession>
<dbReference type="Gene3D" id="3.40.50.2000">
    <property type="entry name" value="Glycogen Phosphorylase B"/>
    <property type="match status" value="2"/>
</dbReference>
<protein>
    <submittedName>
        <fullName evidence="2">Glycosyltransferase family 4 protein</fullName>
    </submittedName>
</protein>
<dbReference type="PANTHER" id="PTHR45947:SF3">
    <property type="entry name" value="SULFOQUINOVOSYL TRANSFERASE SQD2"/>
    <property type="match status" value="1"/>
</dbReference>
<dbReference type="RefSeq" id="WP_240712885.1">
    <property type="nucleotide sequence ID" value="NZ_JAKVTV010000001.1"/>
</dbReference>
<dbReference type="CDD" id="cd03801">
    <property type="entry name" value="GT4_PimA-like"/>
    <property type="match status" value="1"/>
</dbReference>
<dbReference type="AlphaFoldDB" id="A0A9X1V4Q6"/>
<reference evidence="2" key="1">
    <citation type="submission" date="2022-03" db="EMBL/GenBank/DDBJ databases">
        <title>Gramella crocea sp. nov., isolated from activated sludge of a seafood processing plant.</title>
        <authorList>
            <person name="Zhang X."/>
        </authorList>
    </citation>
    <scope>NUCLEOTIDE SEQUENCE</scope>
    <source>
        <strain evidence="2">YJ019</strain>
    </source>
</reference>
<dbReference type="EMBL" id="JAKVTV010000001">
    <property type="protein sequence ID" value="MCH4822764.1"/>
    <property type="molecule type" value="Genomic_DNA"/>
</dbReference>
<dbReference type="Proteomes" id="UP001139226">
    <property type="component" value="Unassembled WGS sequence"/>
</dbReference>
<organism evidence="2 3">
    <name type="scientific">Christiangramia lutea</name>
    <dbReference type="NCBI Taxonomy" id="1607951"/>
    <lineage>
        <taxon>Bacteria</taxon>
        <taxon>Pseudomonadati</taxon>
        <taxon>Bacteroidota</taxon>
        <taxon>Flavobacteriia</taxon>
        <taxon>Flavobacteriales</taxon>
        <taxon>Flavobacteriaceae</taxon>
        <taxon>Christiangramia</taxon>
    </lineage>
</organism>
<feature type="domain" description="Glycosyl transferase family 1" evidence="1">
    <location>
        <begin position="237"/>
        <end position="389"/>
    </location>
</feature>
<keyword evidence="3" id="KW-1185">Reference proteome</keyword>
<evidence type="ECO:0000313" key="3">
    <source>
        <dbReference type="Proteomes" id="UP001139226"/>
    </source>
</evidence>
<sequence length="417" mass="46997">MKVILSHPTGNAFVRAAAKGFLDEDMLYNFNTAVASFPGSLIDKMGGIRPFSEIRRRRFDARLRPFTNLWPWKEVGRLTAMRMGLNSLVKHENGLFCVDAVYKYQDRNTARLIDRKGEKVNAVYAYEDGAVASFEAAKKQGLECIYDLPIGYWRAARDLLGEERRLTPEWASTIKGFADSEMKLARKDKEISMADRIIVASKFTADTLKYYPDSLPPVKVIPYAFPKVGKPKRYRKLLKNEALKLLFVGGLSQRKGIAYLFKAVEALGEKVELTLVGQKPVSNCKALNTAVNSYRWIPTLSHEKVLKVMREHDILVFPSLFEGFGLVITEAMSQGTPVITTQRTAGPDLINNDENGWIVEAGSDKALISKIEEIYQNPEIIERVGKAAMETARQRTWETYGKELAKAVSENHEHINA</sequence>
<evidence type="ECO:0000259" key="1">
    <source>
        <dbReference type="Pfam" id="PF00534"/>
    </source>
</evidence>
<name>A0A9X1V4Q6_9FLAO</name>
<comment type="caution">
    <text evidence="2">The sequence shown here is derived from an EMBL/GenBank/DDBJ whole genome shotgun (WGS) entry which is preliminary data.</text>
</comment>
<dbReference type="InterPro" id="IPR050194">
    <property type="entry name" value="Glycosyltransferase_grp1"/>
</dbReference>
<dbReference type="SUPFAM" id="SSF53756">
    <property type="entry name" value="UDP-Glycosyltransferase/glycogen phosphorylase"/>
    <property type="match status" value="1"/>
</dbReference>
<dbReference type="GO" id="GO:0016757">
    <property type="term" value="F:glycosyltransferase activity"/>
    <property type="evidence" value="ECO:0007669"/>
    <property type="project" value="InterPro"/>
</dbReference>